<protein>
    <submittedName>
        <fullName evidence="2">Methyl-accepting chemotaxis protein</fullName>
    </submittedName>
</protein>
<name>Q2SI45_HAHCH</name>
<dbReference type="STRING" id="349521.HCH_02905"/>
<dbReference type="RefSeq" id="WP_011396748.1">
    <property type="nucleotide sequence ID" value="NC_007645.1"/>
</dbReference>
<dbReference type="eggNOG" id="COG1511">
    <property type="taxonomic scope" value="Bacteria"/>
</dbReference>
<reference evidence="2 3" key="1">
    <citation type="journal article" date="2005" name="Nucleic Acids Res.">
        <title>Genomic blueprint of Hahella chejuensis, a marine microbe producing an algicidal agent.</title>
        <authorList>
            <person name="Jeong H."/>
            <person name="Yim J.H."/>
            <person name="Lee C."/>
            <person name="Choi S.-H."/>
            <person name="Park Y.K."/>
            <person name="Yoon S.H."/>
            <person name="Hur C.-G."/>
            <person name="Kang H.-Y."/>
            <person name="Kim D."/>
            <person name="Lee H.H."/>
            <person name="Park K.H."/>
            <person name="Park S.-H."/>
            <person name="Park H.-S."/>
            <person name="Lee H.K."/>
            <person name="Oh T.K."/>
            <person name="Kim J.F."/>
        </authorList>
    </citation>
    <scope>NUCLEOTIDE SEQUENCE [LARGE SCALE GENOMIC DNA]</scope>
    <source>
        <strain evidence="2 3">KCTC 2396</strain>
    </source>
</reference>
<accession>Q2SI45</accession>
<gene>
    <name evidence="2" type="ordered locus">HCH_02905</name>
</gene>
<evidence type="ECO:0000256" key="1">
    <source>
        <dbReference type="SAM" id="Coils"/>
    </source>
</evidence>
<sequence length="783" mass="83164">MSDVKLRLVGDNADFKRELDAATKALSQSVNKMADAAGKGFVRITGEFDSIPGAAKRAAGGTKSLVVALRGVSDSADNLARVRSDIVAINAAAKLASGSADRLSTSVRNVSAKGLTVIRRDMEGVALSSQIAANKTAGLITTLGGIALGGGGLTALAKSAVSAADNIAKTSLRLGITTDELQRYRFAAELSGVATATFDQAFQRFGRRIGEAAQGTGEAKDALKALQINVTNLDGSLRPVNEVFDEAITKLADVEDVTIRNALAMKLFDSEGVALVQIGGKLQELKQKADDLGIIIPEEILRNAENLNDQLTIVSKTLQLKLTAAVIRLAPQLNKLADGALFLAENFDTIVEAAVVMAKVLVGIKLVSFANTLYTVGAASIVAARGVGALNLALRGLKIATIVGALLVALEVIISNFIDSVDTSMDEINKKIEQASKDIAEATQEAADSQTKGLSAAVRARAYYNQQIDRLLKNELAALNSYLVQQKKILAESEKSLDRSASKVQKAGDEFRAAFDKIRNAGKDSGDLNFIDLFNQIRKAQKELDKGNFEKAIEESLKAKDIVEQIAEAGETSGIALEGALKKAQEVQTSAANSLLTSNAKAIDQAKKAVQQIQSQINLISSITFDFDEVGSLEGARALIEDIKRIVRENPIVVPVVLQQPGGIDLDGGDVNAPGFAQGGFIRGPGTATSDSILARLSNGEYVMPANVVRYFGRDFFDELRRRRLPAFATGGLVQTKAPTQSGNPVTLNLDGRSYKMTADNNTTKDLRRAVQIQALKTGRKQT</sequence>
<feature type="coiled-coil region" evidence="1">
    <location>
        <begin position="418"/>
        <end position="452"/>
    </location>
</feature>
<evidence type="ECO:0000313" key="3">
    <source>
        <dbReference type="Proteomes" id="UP000000238"/>
    </source>
</evidence>
<dbReference type="AlphaFoldDB" id="Q2SI45"/>
<dbReference type="OrthoDB" id="8019720at2"/>
<keyword evidence="3" id="KW-1185">Reference proteome</keyword>
<keyword evidence="1" id="KW-0175">Coiled coil</keyword>
<dbReference type="Proteomes" id="UP000000238">
    <property type="component" value="Chromosome"/>
</dbReference>
<dbReference type="KEGG" id="hch:HCH_02905"/>
<organism evidence="2 3">
    <name type="scientific">Hahella chejuensis (strain KCTC 2396)</name>
    <dbReference type="NCBI Taxonomy" id="349521"/>
    <lineage>
        <taxon>Bacteria</taxon>
        <taxon>Pseudomonadati</taxon>
        <taxon>Pseudomonadota</taxon>
        <taxon>Gammaproteobacteria</taxon>
        <taxon>Oceanospirillales</taxon>
        <taxon>Hahellaceae</taxon>
        <taxon>Hahella</taxon>
    </lineage>
</organism>
<dbReference type="HOGENOM" id="CLU_357806_0_0_6"/>
<evidence type="ECO:0000313" key="2">
    <source>
        <dbReference type="EMBL" id="ABC29679.1"/>
    </source>
</evidence>
<dbReference type="EMBL" id="CP000155">
    <property type="protein sequence ID" value="ABC29679.1"/>
    <property type="molecule type" value="Genomic_DNA"/>
</dbReference>
<proteinExistence type="predicted"/>